<name>A0A3G3BVU7_9CAUD</name>
<protein>
    <submittedName>
        <fullName evidence="1">Uncharacterized protein</fullName>
    </submittedName>
</protein>
<dbReference type="EMBL" id="MH884509">
    <property type="protein sequence ID" value="AYP68373.1"/>
    <property type="molecule type" value="Genomic_DNA"/>
</dbReference>
<dbReference type="Proteomes" id="UP000275028">
    <property type="component" value="Segment"/>
</dbReference>
<sequence length="154" mass="17743">MAIPENEKRTPVFDWIAGDFKRDVRGAIVTATEQEAAVEVILKALHTKRGLYLIYGSFDEDLDHKYGNDTWDILANQELSDEVRIDEIKRAIEEALVYDPWLLEVYDVEVTRDHTALRDFQLRRPEIDAVYASFKVSTIFDRELAIEGIVIEGV</sequence>
<gene>
    <name evidence="1" type="ORF">BboS125_00003</name>
</gene>
<accession>A0A3G3BVU7</accession>
<reference evidence="1 2" key="1">
    <citation type="submission" date="2018-09" db="EMBL/GenBank/DDBJ databases">
        <title>Comparative Genomic Analysis of Eight Novel Haloalkaliphilic Bacteriophages from Lake Elmenteita, Kenya.</title>
        <authorList>
            <person name="Akhwale J.K."/>
        </authorList>
    </citation>
    <scope>NUCLEOTIDE SEQUENCE [LARGE SCALE GENOMIC DNA]</scope>
</reference>
<evidence type="ECO:0000313" key="1">
    <source>
        <dbReference type="EMBL" id="AYP68373.1"/>
    </source>
</evidence>
<organism evidence="1 2">
    <name type="scientific">Bacillus phage vB_BboS-125</name>
    <dbReference type="NCBI Taxonomy" id="2419618"/>
    <lineage>
        <taxon>Viruses</taxon>
        <taxon>Duplodnaviria</taxon>
        <taxon>Heunggongvirae</taxon>
        <taxon>Uroviricota</taxon>
        <taxon>Caudoviricetes</taxon>
        <taxon>Elmenteitavirus</taxon>
        <taxon>Elmenteitavirus ev125</taxon>
    </lineage>
</organism>
<keyword evidence="2" id="KW-1185">Reference proteome</keyword>
<evidence type="ECO:0000313" key="2">
    <source>
        <dbReference type="Proteomes" id="UP000275028"/>
    </source>
</evidence>
<proteinExistence type="predicted"/>